<feature type="coiled-coil region" evidence="10">
    <location>
        <begin position="294"/>
        <end position="374"/>
    </location>
</feature>
<dbReference type="GO" id="GO:0009432">
    <property type="term" value="P:SOS response"/>
    <property type="evidence" value="ECO:0007669"/>
    <property type="project" value="TreeGrafter"/>
</dbReference>
<dbReference type="Pfam" id="PF02463">
    <property type="entry name" value="SMC_N"/>
    <property type="match status" value="1"/>
</dbReference>
<dbReference type="GO" id="GO:0006310">
    <property type="term" value="P:DNA recombination"/>
    <property type="evidence" value="ECO:0007669"/>
    <property type="project" value="InterPro"/>
</dbReference>
<evidence type="ECO:0000256" key="8">
    <source>
        <dbReference type="ARBA" id="ARBA00033408"/>
    </source>
</evidence>
<proteinExistence type="inferred from homology"/>
<keyword evidence="10" id="KW-0175">Coiled coil</keyword>
<dbReference type="CDD" id="cd03241">
    <property type="entry name" value="ABC_RecN"/>
    <property type="match status" value="2"/>
</dbReference>
<evidence type="ECO:0000256" key="3">
    <source>
        <dbReference type="ARBA" id="ARBA00021315"/>
    </source>
</evidence>
<keyword evidence="7 9" id="KW-0234">DNA repair</keyword>
<feature type="domain" description="RecF/RecN/SMC N-terminal" evidence="11">
    <location>
        <begin position="2"/>
        <end position="512"/>
    </location>
</feature>
<dbReference type="GO" id="GO:0043590">
    <property type="term" value="C:bacterial nucleoid"/>
    <property type="evidence" value="ECO:0007669"/>
    <property type="project" value="TreeGrafter"/>
</dbReference>
<dbReference type="SUPFAM" id="SSF52540">
    <property type="entry name" value="P-loop containing nucleoside triphosphate hydrolases"/>
    <property type="match status" value="1"/>
</dbReference>
<accession>A0A7C0U2B4</accession>
<evidence type="ECO:0000256" key="1">
    <source>
        <dbReference type="ARBA" id="ARBA00003618"/>
    </source>
</evidence>
<evidence type="ECO:0000259" key="11">
    <source>
        <dbReference type="Pfam" id="PF02463"/>
    </source>
</evidence>
<evidence type="ECO:0000256" key="6">
    <source>
        <dbReference type="ARBA" id="ARBA00022840"/>
    </source>
</evidence>
<dbReference type="Proteomes" id="UP000886289">
    <property type="component" value="Unassembled WGS sequence"/>
</dbReference>
<keyword evidence="5 9" id="KW-0227">DNA damage</keyword>
<name>A0A7C0U2B4_DESA2</name>
<comment type="similarity">
    <text evidence="2 9">Belongs to the RecN family.</text>
</comment>
<sequence length="558" mass="64286">MLQSLHIEHLAIIDHLEMDFSPGLNIITGETGAGKSIIINAIKLLWGERASAELIRYGEETAIIEALFLLDESIIQLLQEKGFNVSKELLIKRIINRSGRSRVFVNDQLVTLPILNQITKNLFTLSGQYEYQNILSSEYQLSLLDNFCDLQEKKIFQEIYKKLIRLIEQKKKILEKIAHYQEKQELLKFQQRELEEAKLQIGEEEELLQEREILRNAEFLKKVAENGYLQLYGGERTVIEILANLQKQMEIAASYEPKWQEWLETLKDCFYQLEDIAHVLKNYKESMVFEPDKLERIERRLAELNELKNKYKAKSIAELLEIKEKIEKELNSSEDLNIFLEQLDKEIFSLKEKLAKLAEELTEKRKKAAKFFENLLQDYLKNLGMPYARCEIKFTPLKIGLLLKENLWVNEEGAEEIEFLFSANLGEPSKPLAKIASGGELSRFLLALKTILGKKAGTETVIFDEIDTGVGGDLGSIIGRHLKELSKNHQIICITHLPQIACYGDAHFKVEKQIISGRTVTGVRLLKKDEKIKELVRMLGGKPSSYIYAQSLIEQANK</sequence>
<keyword evidence="4" id="KW-0547">Nucleotide-binding</keyword>
<evidence type="ECO:0000256" key="9">
    <source>
        <dbReference type="PIRNR" id="PIRNR003128"/>
    </source>
</evidence>
<dbReference type="NCBIfam" id="TIGR00634">
    <property type="entry name" value="recN"/>
    <property type="match status" value="1"/>
</dbReference>
<evidence type="ECO:0000313" key="12">
    <source>
        <dbReference type="EMBL" id="HDD43983.1"/>
    </source>
</evidence>
<evidence type="ECO:0000256" key="7">
    <source>
        <dbReference type="ARBA" id="ARBA00023204"/>
    </source>
</evidence>
<dbReference type="InterPro" id="IPR003395">
    <property type="entry name" value="RecF/RecN/SMC_N"/>
</dbReference>
<protein>
    <recommendedName>
        <fullName evidence="3 9">DNA repair protein RecN</fullName>
    </recommendedName>
    <alternativeName>
        <fullName evidence="8 9">Recombination protein N</fullName>
    </alternativeName>
</protein>
<gene>
    <name evidence="12" type="primary">recN</name>
    <name evidence="12" type="ORF">ENG63_03875</name>
</gene>
<organism evidence="12">
    <name type="scientific">Desulfofervidus auxilii</name>
    <dbReference type="NCBI Taxonomy" id="1621989"/>
    <lineage>
        <taxon>Bacteria</taxon>
        <taxon>Pseudomonadati</taxon>
        <taxon>Thermodesulfobacteriota</taxon>
        <taxon>Candidatus Desulfofervidia</taxon>
        <taxon>Candidatus Desulfofervidales</taxon>
        <taxon>Candidatus Desulfofervidaceae</taxon>
        <taxon>Candidatus Desulfofervidus</taxon>
    </lineage>
</organism>
<dbReference type="AlphaFoldDB" id="A0A7C0U2B4"/>
<evidence type="ECO:0000256" key="10">
    <source>
        <dbReference type="SAM" id="Coils"/>
    </source>
</evidence>
<reference evidence="12" key="1">
    <citation type="journal article" date="2020" name="mSystems">
        <title>Genome- and Community-Level Interaction Insights into Carbon Utilization and Element Cycling Functions of Hydrothermarchaeota in Hydrothermal Sediment.</title>
        <authorList>
            <person name="Zhou Z."/>
            <person name="Liu Y."/>
            <person name="Xu W."/>
            <person name="Pan J."/>
            <person name="Luo Z.H."/>
            <person name="Li M."/>
        </authorList>
    </citation>
    <scope>NUCLEOTIDE SEQUENCE [LARGE SCALE GENOMIC DNA]</scope>
    <source>
        <strain evidence="12">HyVt-233</strain>
    </source>
</reference>
<feature type="coiled-coil region" evidence="10">
    <location>
        <begin position="163"/>
        <end position="214"/>
    </location>
</feature>
<evidence type="ECO:0000256" key="4">
    <source>
        <dbReference type="ARBA" id="ARBA00022741"/>
    </source>
</evidence>
<dbReference type="GO" id="GO:0005524">
    <property type="term" value="F:ATP binding"/>
    <property type="evidence" value="ECO:0007669"/>
    <property type="project" value="UniProtKB-KW"/>
</dbReference>
<dbReference type="PANTHER" id="PTHR11059">
    <property type="entry name" value="DNA REPAIR PROTEIN RECN"/>
    <property type="match status" value="1"/>
</dbReference>
<dbReference type="Gene3D" id="3.40.50.300">
    <property type="entry name" value="P-loop containing nucleotide triphosphate hydrolases"/>
    <property type="match status" value="2"/>
</dbReference>
<evidence type="ECO:0000256" key="5">
    <source>
        <dbReference type="ARBA" id="ARBA00022763"/>
    </source>
</evidence>
<dbReference type="PANTHER" id="PTHR11059:SF0">
    <property type="entry name" value="DNA REPAIR PROTEIN RECN"/>
    <property type="match status" value="1"/>
</dbReference>
<dbReference type="PIRSF" id="PIRSF003128">
    <property type="entry name" value="RecN"/>
    <property type="match status" value="1"/>
</dbReference>
<dbReference type="InterPro" id="IPR027417">
    <property type="entry name" value="P-loop_NTPase"/>
</dbReference>
<evidence type="ECO:0000256" key="2">
    <source>
        <dbReference type="ARBA" id="ARBA00009441"/>
    </source>
</evidence>
<dbReference type="GO" id="GO:0006281">
    <property type="term" value="P:DNA repair"/>
    <property type="evidence" value="ECO:0007669"/>
    <property type="project" value="UniProtKB-KW"/>
</dbReference>
<comment type="caution">
    <text evidence="12">The sequence shown here is derived from an EMBL/GenBank/DDBJ whole genome shotgun (WGS) entry which is preliminary data.</text>
</comment>
<keyword evidence="6" id="KW-0067">ATP-binding</keyword>
<dbReference type="InterPro" id="IPR004604">
    <property type="entry name" value="DNA_recomb/repair_RecN"/>
</dbReference>
<dbReference type="EMBL" id="DRBS01000149">
    <property type="protein sequence ID" value="HDD43983.1"/>
    <property type="molecule type" value="Genomic_DNA"/>
</dbReference>
<comment type="function">
    <text evidence="1 9">May be involved in recombinational repair of damaged DNA.</text>
</comment>